<evidence type="ECO:0000313" key="1">
    <source>
        <dbReference type="EMBL" id="CAD1477788.1"/>
    </source>
</evidence>
<name>A0A6V7HBP5_9HYME</name>
<comment type="caution">
    <text evidence="1">The sequence shown here is derived from an EMBL/GenBank/DDBJ whole genome shotgun (WGS) entry which is preliminary data.</text>
</comment>
<dbReference type="OrthoDB" id="8035982at2759"/>
<proteinExistence type="predicted"/>
<evidence type="ECO:0000313" key="2">
    <source>
        <dbReference type="Proteomes" id="UP000752696"/>
    </source>
</evidence>
<gene>
    <name evidence="1" type="ORF">MHI_LOCUS752132</name>
</gene>
<keyword evidence="2" id="KW-1185">Reference proteome</keyword>
<dbReference type="Proteomes" id="UP000752696">
    <property type="component" value="Unassembled WGS sequence"/>
</dbReference>
<protein>
    <submittedName>
        <fullName evidence="1">Uncharacterized protein</fullName>
    </submittedName>
</protein>
<accession>A0A6V7HBP5</accession>
<feature type="non-terminal residue" evidence="1">
    <location>
        <position position="1"/>
    </location>
</feature>
<organism evidence="1 2">
    <name type="scientific">Heterotrigona itama</name>
    <dbReference type="NCBI Taxonomy" id="395501"/>
    <lineage>
        <taxon>Eukaryota</taxon>
        <taxon>Metazoa</taxon>
        <taxon>Ecdysozoa</taxon>
        <taxon>Arthropoda</taxon>
        <taxon>Hexapoda</taxon>
        <taxon>Insecta</taxon>
        <taxon>Pterygota</taxon>
        <taxon>Neoptera</taxon>
        <taxon>Endopterygota</taxon>
        <taxon>Hymenoptera</taxon>
        <taxon>Apocrita</taxon>
        <taxon>Aculeata</taxon>
        <taxon>Apoidea</taxon>
        <taxon>Anthophila</taxon>
        <taxon>Apidae</taxon>
        <taxon>Heterotrigona</taxon>
    </lineage>
</organism>
<reference evidence="1" key="1">
    <citation type="submission" date="2020-07" db="EMBL/GenBank/DDBJ databases">
        <authorList>
            <person name="Nazaruddin N."/>
        </authorList>
    </citation>
    <scope>NUCLEOTIDE SEQUENCE</scope>
</reference>
<dbReference type="AlphaFoldDB" id="A0A6V7HBP5"/>
<dbReference type="EMBL" id="CAJDYZ010010241">
    <property type="protein sequence ID" value="CAD1477788.1"/>
    <property type="molecule type" value="Genomic_DNA"/>
</dbReference>
<sequence>SPALPLVHEEDQDHFLRDKFLFQSSPNDRVDAEIDELYAKIGLIKSLIKEYSALTDKDKAKIESMQEYLVRFLTVLCVFWFVHG</sequence>